<dbReference type="PROSITE" id="PS51462">
    <property type="entry name" value="NUDIX"/>
    <property type="match status" value="1"/>
</dbReference>
<comment type="caution">
    <text evidence="3">The sequence shown here is derived from an EMBL/GenBank/DDBJ whole genome shotgun (WGS) entry which is preliminary data.</text>
</comment>
<keyword evidence="1" id="KW-0378">Hydrolase</keyword>
<evidence type="ECO:0000313" key="4">
    <source>
        <dbReference type="Proteomes" id="UP000290287"/>
    </source>
</evidence>
<sequence>MQFDKSYHIEVAAKAAGTVVFDAEGRILLVRERLSEKAGYWHIPSGSVENGESLENAALRECKEETGLDVTLAHYLDTYVGKFDDGELVLRHVWLAEFDDSQPLKPKLEHEIAEAIFFSIDEIRAMYEKRQLRMHHTLLMCEQAAQLRADLSH</sequence>
<dbReference type="EMBL" id="PEIB01000033">
    <property type="protein sequence ID" value="RXJ71725.1"/>
    <property type="molecule type" value="Genomic_DNA"/>
</dbReference>
<dbReference type="Pfam" id="PF00293">
    <property type="entry name" value="NUDIX"/>
    <property type="match status" value="1"/>
</dbReference>
<dbReference type="InterPro" id="IPR020476">
    <property type="entry name" value="Nudix_hydrolase"/>
</dbReference>
<proteinExistence type="predicted"/>
<dbReference type="PANTHER" id="PTHR43736">
    <property type="entry name" value="ADP-RIBOSE PYROPHOSPHATASE"/>
    <property type="match status" value="1"/>
</dbReference>
<dbReference type="InterPro" id="IPR000086">
    <property type="entry name" value="NUDIX_hydrolase_dom"/>
</dbReference>
<dbReference type="Gene3D" id="3.90.79.10">
    <property type="entry name" value="Nucleoside Triphosphate Pyrophosphohydrolase"/>
    <property type="match status" value="1"/>
</dbReference>
<evidence type="ECO:0000256" key="1">
    <source>
        <dbReference type="ARBA" id="ARBA00022801"/>
    </source>
</evidence>
<dbReference type="PRINTS" id="PR00502">
    <property type="entry name" value="NUDIXFAMILY"/>
</dbReference>
<dbReference type="SUPFAM" id="SSF55811">
    <property type="entry name" value="Nudix"/>
    <property type="match status" value="1"/>
</dbReference>
<organism evidence="3 4">
    <name type="scientific">Veronia nyctiphanis</name>
    <dbReference type="NCBI Taxonomy" id="1278244"/>
    <lineage>
        <taxon>Bacteria</taxon>
        <taxon>Pseudomonadati</taxon>
        <taxon>Pseudomonadota</taxon>
        <taxon>Gammaproteobacteria</taxon>
        <taxon>Vibrionales</taxon>
        <taxon>Vibrionaceae</taxon>
        <taxon>Veronia</taxon>
    </lineage>
</organism>
<evidence type="ECO:0000313" key="3">
    <source>
        <dbReference type="EMBL" id="RXJ71725.1"/>
    </source>
</evidence>
<dbReference type="Proteomes" id="UP000290287">
    <property type="component" value="Unassembled WGS sequence"/>
</dbReference>
<dbReference type="InterPro" id="IPR015797">
    <property type="entry name" value="NUDIX_hydrolase-like_dom_sf"/>
</dbReference>
<dbReference type="AlphaFoldDB" id="A0A4Q0YMX1"/>
<reference evidence="3 4" key="1">
    <citation type="submission" date="2017-10" db="EMBL/GenBank/DDBJ databases">
        <title>Nyctiphanis sp. nov., isolated from the stomach of the euphausiid Nyctiphanes simplex (Hansen, 1911) in the Gulf of California.</title>
        <authorList>
            <person name="Gomez-Gil B."/>
            <person name="Aguilar-Mendez M."/>
            <person name="Lopez-Cortes A."/>
            <person name="Gomez-Gutierrez J."/>
            <person name="Roque A."/>
            <person name="Lang E."/>
            <person name="Gonzalez-Castillo A."/>
        </authorList>
    </citation>
    <scope>NUCLEOTIDE SEQUENCE [LARGE SCALE GENOMIC DNA]</scope>
    <source>
        <strain evidence="3 4">CAIM 600</strain>
    </source>
</reference>
<dbReference type="OrthoDB" id="9804442at2"/>
<keyword evidence="4" id="KW-1185">Reference proteome</keyword>
<feature type="domain" description="Nudix hydrolase" evidence="2">
    <location>
        <begin position="11"/>
        <end position="140"/>
    </location>
</feature>
<accession>A0A4Q0YMX1</accession>
<name>A0A4Q0YMX1_9GAMM</name>
<dbReference type="RefSeq" id="WP_129123700.1">
    <property type="nucleotide sequence ID" value="NZ_PEIB01000033.1"/>
</dbReference>
<dbReference type="GO" id="GO:0016787">
    <property type="term" value="F:hydrolase activity"/>
    <property type="evidence" value="ECO:0007669"/>
    <property type="project" value="UniProtKB-KW"/>
</dbReference>
<protein>
    <submittedName>
        <fullName evidence="3">DNA mismatch repair protein MutT</fullName>
    </submittedName>
</protein>
<dbReference type="PANTHER" id="PTHR43736:SF1">
    <property type="entry name" value="DIHYDRONEOPTERIN TRIPHOSPHATE DIPHOSPHATASE"/>
    <property type="match status" value="1"/>
</dbReference>
<gene>
    <name evidence="3" type="ORF">CS022_19960</name>
</gene>
<evidence type="ECO:0000259" key="2">
    <source>
        <dbReference type="PROSITE" id="PS51462"/>
    </source>
</evidence>